<dbReference type="AlphaFoldDB" id="A0A9W4K1V0"/>
<dbReference type="InterPro" id="IPR005814">
    <property type="entry name" value="Aminotrans_3"/>
</dbReference>
<dbReference type="Gene3D" id="3.90.1150.10">
    <property type="entry name" value="Aspartate Aminotransferase, domain 1"/>
    <property type="match status" value="1"/>
</dbReference>
<name>A0A9W4K1V0_9EURO</name>
<dbReference type="PANTHER" id="PTHR45688">
    <property type="match status" value="1"/>
</dbReference>
<keyword evidence="4" id="KW-1185">Reference proteome</keyword>
<evidence type="ECO:0000256" key="2">
    <source>
        <dbReference type="ARBA" id="ARBA00022898"/>
    </source>
</evidence>
<dbReference type="GO" id="GO:0008483">
    <property type="term" value="F:transaminase activity"/>
    <property type="evidence" value="ECO:0007669"/>
    <property type="project" value="InterPro"/>
</dbReference>
<dbReference type="Gene3D" id="3.40.640.10">
    <property type="entry name" value="Type I PLP-dependent aspartate aminotransferase-like (Major domain)"/>
    <property type="match status" value="1"/>
</dbReference>
<dbReference type="EMBL" id="CAJVRC010000835">
    <property type="protein sequence ID" value="CAG8886032.1"/>
    <property type="molecule type" value="Genomic_DNA"/>
</dbReference>
<dbReference type="Pfam" id="PF00202">
    <property type="entry name" value="Aminotran_3"/>
    <property type="match status" value="1"/>
</dbReference>
<dbReference type="InterPro" id="IPR015424">
    <property type="entry name" value="PyrdxlP-dep_Trfase"/>
</dbReference>
<proteinExistence type="inferred from homology"/>
<dbReference type="GO" id="GO:0030170">
    <property type="term" value="F:pyridoxal phosphate binding"/>
    <property type="evidence" value="ECO:0007669"/>
    <property type="project" value="InterPro"/>
</dbReference>
<accession>A0A9W4K1V0</accession>
<dbReference type="OrthoDB" id="10261433at2759"/>
<evidence type="ECO:0000313" key="3">
    <source>
        <dbReference type="EMBL" id="CAG8886032.1"/>
    </source>
</evidence>
<gene>
    <name evidence="3" type="ORF">PEGY_LOCUS727</name>
</gene>
<sequence length="207" mass="22542">MGSLDTTQTFWSNADKYLMITGVPFSPVIITMARGTRLYDADGNSILDFTSSQMSSLLSHSHLEIVEVVCKYAAELDHLLSNMITPPLQKSFILNTGPESTEAAIKMAKCHTGNFEIVAFHGLTQGSGSAIYSAGRKRGGPCTPGQLVFPAPYAYRSPFRKADGSYDWETEMDYGWTMIDRQSVGSHAAFIMKPILSTGGILDLPMG</sequence>
<protein>
    <submittedName>
        <fullName evidence="3">Uncharacterized protein</fullName>
    </submittedName>
</protein>
<comment type="caution">
    <text evidence="3">The sequence shown here is derived from an EMBL/GenBank/DDBJ whole genome shotgun (WGS) entry which is preliminary data.</text>
</comment>
<dbReference type="SUPFAM" id="SSF53383">
    <property type="entry name" value="PLP-dependent transferases"/>
    <property type="match status" value="1"/>
</dbReference>
<organism evidence="3 4">
    <name type="scientific">Penicillium egyptiacum</name>
    <dbReference type="NCBI Taxonomy" id="1303716"/>
    <lineage>
        <taxon>Eukaryota</taxon>
        <taxon>Fungi</taxon>
        <taxon>Dikarya</taxon>
        <taxon>Ascomycota</taxon>
        <taxon>Pezizomycotina</taxon>
        <taxon>Eurotiomycetes</taxon>
        <taxon>Eurotiomycetidae</taxon>
        <taxon>Eurotiales</taxon>
        <taxon>Aspergillaceae</taxon>
        <taxon>Penicillium</taxon>
    </lineage>
</organism>
<dbReference type="GO" id="GO:0005739">
    <property type="term" value="C:mitochondrion"/>
    <property type="evidence" value="ECO:0007669"/>
    <property type="project" value="TreeGrafter"/>
</dbReference>
<dbReference type="InterPro" id="IPR015421">
    <property type="entry name" value="PyrdxlP-dep_Trfase_major"/>
</dbReference>
<evidence type="ECO:0000313" key="4">
    <source>
        <dbReference type="Proteomes" id="UP001154252"/>
    </source>
</evidence>
<comment type="similarity">
    <text evidence="1">Belongs to the class-III pyridoxal-phosphate-dependent aminotransferase family.</text>
</comment>
<dbReference type="InterPro" id="IPR015422">
    <property type="entry name" value="PyrdxlP-dep_Trfase_small"/>
</dbReference>
<evidence type="ECO:0000256" key="1">
    <source>
        <dbReference type="ARBA" id="ARBA00008954"/>
    </source>
</evidence>
<dbReference type="PANTHER" id="PTHR45688:SF13">
    <property type="entry name" value="ALANINE--GLYOXYLATE AMINOTRANSFERASE 2-LIKE"/>
    <property type="match status" value="1"/>
</dbReference>
<keyword evidence="2" id="KW-0663">Pyridoxal phosphate</keyword>
<reference evidence="3" key="1">
    <citation type="submission" date="2021-07" db="EMBL/GenBank/DDBJ databases">
        <authorList>
            <person name="Branca A.L. A."/>
        </authorList>
    </citation>
    <scope>NUCLEOTIDE SEQUENCE</scope>
</reference>
<dbReference type="Proteomes" id="UP001154252">
    <property type="component" value="Unassembled WGS sequence"/>
</dbReference>